<accession>U2ZD33</accession>
<dbReference type="Proteomes" id="UP000016570">
    <property type="component" value="Unassembled WGS sequence"/>
</dbReference>
<dbReference type="RefSeq" id="WP_021703623.1">
    <property type="nucleotide sequence ID" value="NZ_BATJ01000001.1"/>
</dbReference>
<keyword evidence="6" id="KW-0238">DNA-binding</keyword>
<evidence type="ECO:0000256" key="4">
    <source>
        <dbReference type="ARBA" id="ARBA00022898"/>
    </source>
</evidence>
<dbReference type="InterPro" id="IPR000524">
    <property type="entry name" value="Tscrpt_reg_HTH_GntR"/>
</dbReference>
<keyword evidence="2" id="KW-0032">Aminotransferase</keyword>
<dbReference type="InterPro" id="IPR051446">
    <property type="entry name" value="HTH_trans_reg/aminotransferase"/>
</dbReference>
<keyword evidence="3" id="KW-0808">Transferase</keyword>
<evidence type="ECO:0000256" key="1">
    <source>
        <dbReference type="ARBA" id="ARBA00005384"/>
    </source>
</evidence>
<dbReference type="PANTHER" id="PTHR46577">
    <property type="entry name" value="HTH-TYPE TRANSCRIPTIONAL REGULATORY PROTEIN GABR"/>
    <property type="match status" value="1"/>
</dbReference>
<dbReference type="STRING" id="1219065.VPR01S_01_04050"/>
<dbReference type="InterPro" id="IPR015421">
    <property type="entry name" value="PyrdxlP-dep_Trfase_major"/>
</dbReference>
<evidence type="ECO:0000256" key="6">
    <source>
        <dbReference type="ARBA" id="ARBA00023125"/>
    </source>
</evidence>
<dbReference type="Gene3D" id="3.40.640.10">
    <property type="entry name" value="Type I PLP-dependent aspartate aminotransferase-like (Major domain)"/>
    <property type="match status" value="1"/>
</dbReference>
<dbReference type="GO" id="GO:0003677">
    <property type="term" value="F:DNA binding"/>
    <property type="evidence" value="ECO:0007669"/>
    <property type="project" value="UniProtKB-KW"/>
</dbReference>
<dbReference type="InterPro" id="IPR015422">
    <property type="entry name" value="PyrdxlP-dep_Trfase_small"/>
</dbReference>
<dbReference type="InterPro" id="IPR036390">
    <property type="entry name" value="WH_DNA-bd_sf"/>
</dbReference>
<dbReference type="InterPro" id="IPR036388">
    <property type="entry name" value="WH-like_DNA-bd_sf"/>
</dbReference>
<comment type="caution">
    <text evidence="9">The sequence shown here is derived from an EMBL/GenBank/DDBJ whole genome shotgun (WGS) entry which is preliminary data.</text>
</comment>
<feature type="domain" description="HTH gntR-type" evidence="8">
    <location>
        <begin position="1"/>
        <end position="69"/>
    </location>
</feature>
<evidence type="ECO:0000259" key="8">
    <source>
        <dbReference type="PROSITE" id="PS50949"/>
    </source>
</evidence>
<evidence type="ECO:0000313" key="9">
    <source>
        <dbReference type="EMBL" id="GAD65631.1"/>
    </source>
</evidence>
<dbReference type="CDD" id="cd00609">
    <property type="entry name" value="AAT_like"/>
    <property type="match status" value="1"/>
</dbReference>
<dbReference type="InterPro" id="IPR015424">
    <property type="entry name" value="PyrdxlP-dep_Trfase"/>
</dbReference>
<keyword evidence="10" id="KW-1185">Reference proteome</keyword>
<name>U2ZD33_VIBPR</name>
<evidence type="ECO:0000313" key="10">
    <source>
        <dbReference type="Proteomes" id="UP000016570"/>
    </source>
</evidence>
<dbReference type="GO" id="GO:0008483">
    <property type="term" value="F:transaminase activity"/>
    <property type="evidence" value="ECO:0007669"/>
    <property type="project" value="UniProtKB-KW"/>
</dbReference>
<dbReference type="GO" id="GO:0030170">
    <property type="term" value="F:pyridoxal phosphate binding"/>
    <property type="evidence" value="ECO:0007669"/>
    <property type="project" value="InterPro"/>
</dbReference>
<evidence type="ECO:0000256" key="3">
    <source>
        <dbReference type="ARBA" id="ARBA00022679"/>
    </source>
</evidence>
<gene>
    <name evidence="9" type="ORF">VPR01S_01_04050</name>
</gene>
<dbReference type="PROSITE" id="PS50949">
    <property type="entry name" value="HTH_GNTR"/>
    <property type="match status" value="1"/>
</dbReference>
<dbReference type="SMART" id="SM00345">
    <property type="entry name" value="HTH_GNTR"/>
    <property type="match status" value="1"/>
</dbReference>
<dbReference type="EMBL" id="BATJ01000001">
    <property type="protein sequence ID" value="GAD65631.1"/>
    <property type="molecule type" value="Genomic_DNA"/>
</dbReference>
<dbReference type="Gene3D" id="1.10.10.10">
    <property type="entry name" value="Winged helix-like DNA-binding domain superfamily/Winged helix DNA-binding domain"/>
    <property type="match status" value="1"/>
</dbReference>
<organism evidence="9 10">
    <name type="scientific">Vibrio proteolyticus NBRC 13287</name>
    <dbReference type="NCBI Taxonomy" id="1219065"/>
    <lineage>
        <taxon>Bacteria</taxon>
        <taxon>Pseudomonadati</taxon>
        <taxon>Pseudomonadota</taxon>
        <taxon>Gammaproteobacteria</taxon>
        <taxon>Vibrionales</taxon>
        <taxon>Vibrionaceae</taxon>
        <taxon>Vibrio</taxon>
    </lineage>
</organism>
<dbReference type="PANTHER" id="PTHR46577:SF2">
    <property type="entry name" value="TRANSCRIPTIONAL REGULATORY PROTEIN"/>
    <property type="match status" value="1"/>
</dbReference>
<reference evidence="9 10" key="1">
    <citation type="submission" date="2013-09" db="EMBL/GenBank/DDBJ databases">
        <title>Whole genome shotgun sequence of Vibrio proteolyticus NBRC 13287.</title>
        <authorList>
            <person name="Isaki S."/>
            <person name="Hosoyama A."/>
            <person name="Numata M."/>
            <person name="Hashimoto M."/>
            <person name="Hosoyama Y."/>
            <person name="Tsuchikane K."/>
            <person name="Noguchi M."/>
            <person name="Hirakata S."/>
            <person name="Ichikawa N."/>
            <person name="Ohji S."/>
            <person name="Yamazoe A."/>
            <person name="Fujita N."/>
        </authorList>
    </citation>
    <scope>NUCLEOTIDE SEQUENCE [LARGE SCALE GENOMIC DNA]</scope>
    <source>
        <strain evidence="9 10">NBRC 13287</strain>
    </source>
</reference>
<keyword evidence="4" id="KW-0663">Pyridoxal phosphate</keyword>
<dbReference type="GO" id="GO:0003700">
    <property type="term" value="F:DNA-binding transcription factor activity"/>
    <property type="evidence" value="ECO:0007669"/>
    <property type="project" value="InterPro"/>
</dbReference>
<dbReference type="CDD" id="cd07377">
    <property type="entry name" value="WHTH_GntR"/>
    <property type="match status" value="1"/>
</dbReference>
<dbReference type="Pfam" id="PF00392">
    <property type="entry name" value="GntR"/>
    <property type="match status" value="1"/>
</dbReference>
<keyword evidence="7" id="KW-0804">Transcription</keyword>
<dbReference type="eggNOG" id="COG1167">
    <property type="taxonomic scope" value="Bacteria"/>
</dbReference>
<dbReference type="AlphaFoldDB" id="U2ZD33"/>
<keyword evidence="5" id="KW-0805">Transcription regulation</keyword>
<evidence type="ECO:0000256" key="2">
    <source>
        <dbReference type="ARBA" id="ARBA00022576"/>
    </source>
</evidence>
<sequence length="469" mass="52254">MTRYQLLAQEIRRQIEDQTWRAGDKIPSVRATSRSHQVSTSTVLQAFQLLESEGLLVARPQSGYFVAAKERTASLSEVPKPALINDQLFTFLKQSADETLIPLGSAFPDPTLFPARDLARNLASANRQVSSTSWLSHLPPGDETLRRKIAQRYLQQGIHISHHDIVVTSGALEALNLSLEAVTVPGDYVIIESPAFYGALQAIERLNLKPVEVPVDTQHGLDFDALEAALATYPVRACWLMPTFHNPTGSCLTESARQRLMQRLAQQDVAVIEDDVYGELYFGERKPKPLKAFDHNGQVLLCGSLSKSLSPGYRVGWVVSERYNELIQRQQLLSTISSSVPVQKGLAHYLTHESYDNHLRKLRRALAERQLAMSVLMRECLPPEVTVAAPEGGYFLWLRLPHEIDTNVVHQVALEHGISVAPGSLFAFDDRFVHCLRINSSYSLDDPRIAAAIQALGHIITRLSNCSVR</sequence>
<evidence type="ECO:0000256" key="5">
    <source>
        <dbReference type="ARBA" id="ARBA00023015"/>
    </source>
</evidence>
<dbReference type="FunFam" id="3.40.640.10:FF:000023">
    <property type="entry name" value="Transcriptional regulator, GntR family"/>
    <property type="match status" value="1"/>
</dbReference>
<comment type="similarity">
    <text evidence="1">In the C-terminal section; belongs to the class-I pyridoxal-phosphate-dependent aminotransferase family.</text>
</comment>
<protein>
    <submittedName>
        <fullName evidence="9">Putative GntR family transcriptional regulator</fullName>
    </submittedName>
</protein>
<evidence type="ECO:0000256" key="7">
    <source>
        <dbReference type="ARBA" id="ARBA00023163"/>
    </source>
</evidence>
<dbReference type="SUPFAM" id="SSF46785">
    <property type="entry name" value="Winged helix' DNA-binding domain"/>
    <property type="match status" value="1"/>
</dbReference>
<dbReference type="Gene3D" id="3.90.1150.10">
    <property type="entry name" value="Aspartate Aminotransferase, domain 1"/>
    <property type="match status" value="1"/>
</dbReference>
<dbReference type="InterPro" id="IPR004839">
    <property type="entry name" value="Aminotransferase_I/II_large"/>
</dbReference>
<proteinExistence type="inferred from homology"/>
<dbReference type="Pfam" id="PF00155">
    <property type="entry name" value="Aminotran_1_2"/>
    <property type="match status" value="1"/>
</dbReference>
<dbReference type="SUPFAM" id="SSF53383">
    <property type="entry name" value="PLP-dependent transferases"/>
    <property type="match status" value="1"/>
</dbReference>